<dbReference type="Pfam" id="PF08241">
    <property type="entry name" value="Methyltransf_11"/>
    <property type="match status" value="1"/>
</dbReference>
<dbReference type="InterPro" id="IPR029063">
    <property type="entry name" value="SAM-dependent_MTases_sf"/>
</dbReference>
<dbReference type="InterPro" id="IPR013216">
    <property type="entry name" value="Methyltransf_11"/>
</dbReference>
<dbReference type="SUPFAM" id="SSF53335">
    <property type="entry name" value="S-adenosyl-L-methionine-dependent methyltransferases"/>
    <property type="match status" value="1"/>
</dbReference>
<dbReference type="EMBL" id="FQVH01000025">
    <property type="protein sequence ID" value="SHF48391.1"/>
    <property type="molecule type" value="Genomic_DNA"/>
</dbReference>
<keyword evidence="4" id="KW-1185">Reference proteome</keyword>
<sequence length="107" mass="12546">MAEALALYGYKVVSIEYDRSVLERTRQRLREAGIDNILFVNGDAHKMPFLDNTFDAVVTYNAMHHMNDYKKVLDEMMRVCKNEGKLLITELNQRGKERVAKMHLQKR</sequence>
<evidence type="ECO:0000313" key="4">
    <source>
        <dbReference type="Proteomes" id="UP000184088"/>
    </source>
</evidence>
<feature type="domain" description="Methyltransferase type 11" evidence="2">
    <location>
        <begin position="2"/>
        <end position="88"/>
    </location>
</feature>
<dbReference type="GO" id="GO:0008757">
    <property type="term" value="F:S-adenosylmethionine-dependent methyltransferase activity"/>
    <property type="evidence" value="ECO:0007669"/>
    <property type="project" value="InterPro"/>
</dbReference>
<organism evidence="3 4">
    <name type="scientific">Caldanaerobius fijiensis DSM 17918</name>
    <dbReference type="NCBI Taxonomy" id="1121256"/>
    <lineage>
        <taxon>Bacteria</taxon>
        <taxon>Bacillati</taxon>
        <taxon>Bacillota</taxon>
        <taxon>Clostridia</taxon>
        <taxon>Thermoanaerobacterales</taxon>
        <taxon>Thermoanaerobacteraceae</taxon>
        <taxon>Caldanaerobius</taxon>
    </lineage>
</organism>
<evidence type="ECO:0000256" key="1">
    <source>
        <dbReference type="ARBA" id="ARBA00022679"/>
    </source>
</evidence>
<proteinExistence type="predicted"/>
<dbReference type="Gene3D" id="3.40.50.150">
    <property type="entry name" value="Vaccinia Virus protein VP39"/>
    <property type="match status" value="1"/>
</dbReference>
<dbReference type="Proteomes" id="UP000184088">
    <property type="component" value="Unassembled WGS sequence"/>
</dbReference>
<dbReference type="GO" id="GO:0032259">
    <property type="term" value="P:methylation"/>
    <property type="evidence" value="ECO:0007669"/>
    <property type="project" value="UniProtKB-KW"/>
</dbReference>
<protein>
    <submittedName>
        <fullName evidence="3">Methyltransferase domain-containing protein</fullName>
    </submittedName>
</protein>
<dbReference type="AlphaFoldDB" id="A0A1M5C118"/>
<dbReference type="OrthoDB" id="9808140at2"/>
<name>A0A1M5C118_9THEO</name>
<reference evidence="3 4" key="1">
    <citation type="submission" date="2016-11" db="EMBL/GenBank/DDBJ databases">
        <authorList>
            <person name="Jaros S."/>
            <person name="Januszkiewicz K."/>
            <person name="Wedrychowicz H."/>
        </authorList>
    </citation>
    <scope>NUCLEOTIDE SEQUENCE [LARGE SCALE GENOMIC DNA]</scope>
    <source>
        <strain evidence="3 4">DSM 17918</strain>
    </source>
</reference>
<evidence type="ECO:0000313" key="3">
    <source>
        <dbReference type="EMBL" id="SHF48391.1"/>
    </source>
</evidence>
<dbReference type="InterPro" id="IPR050447">
    <property type="entry name" value="Erg6_SMT_methyltransf"/>
</dbReference>
<keyword evidence="1 3" id="KW-0808">Transferase</keyword>
<dbReference type="CDD" id="cd02440">
    <property type="entry name" value="AdoMet_MTases"/>
    <property type="match status" value="1"/>
</dbReference>
<evidence type="ECO:0000259" key="2">
    <source>
        <dbReference type="Pfam" id="PF08241"/>
    </source>
</evidence>
<keyword evidence="3" id="KW-0489">Methyltransferase</keyword>
<accession>A0A1M5C118</accession>
<dbReference type="PANTHER" id="PTHR44068">
    <property type="entry name" value="ZGC:194242"/>
    <property type="match status" value="1"/>
</dbReference>
<dbReference type="STRING" id="1121256.SAMN02746089_02001"/>
<dbReference type="PANTHER" id="PTHR44068:SF11">
    <property type="entry name" value="GERANYL DIPHOSPHATE 2-C-METHYLTRANSFERASE"/>
    <property type="match status" value="1"/>
</dbReference>
<gene>
    <name evidence="3" type="ORF">SAMN02746089_02001</name>
</gene>